<dbReference type="InterPro" id="IPR008925">
    <property type="entry name" value="aa_tRNA-synth_I_cd-bd_sf"/>
</dbReference>
<keyword evidence="6 7" id="KW-0030">Aminoacyl-tRNA synthetase</keyword>
<dbReference type="AlphaFoldDB" id="A0A2J0KUG2"/>
<dbReference type="Gene3D" id="1.10.10.350">
    <property type="match status" value="1"/>
</dbReference>
<evidence type="ECO:0000256" key="1">
    <source>
        <dbReference type="ARBA" id="ARBA00007894"/>
    </source>
</evidence>
<evidence type="ECO:0000313" key="10">
    <source>
        <dbReference type="EMBL" id="PIU41419.1"/>
    </source>
</evidence>
<dbReference type="InterPro" id="IPR000924">
    <property type="entry name" value="Glu/Gln-tRNA-synth"/>
</dbReference>
<dbReference type="InterPro" id="IPR014729">
    <property type="entry name" value="Rossmann-like_a/b/a_fold"/>
</dbReference>
<feature type="domain" description="Glutamyl/glutaminyl-tRNA synthetase class Ib catalytic" evidence="8">
    <location>
        <begin position="103"/>
        <end position="269"/>
    </location>
</feature>
<accession>A0A2J0KUG2</accession>
<keyword evidence="2 7" id="KW-0436">Ligase</keyword>
<evidence type="ECO:0000256" key="5">
    <source>
        <dbReference type="ARBA" id="ARBA00022917"/>
    </source>
</evidence>
<dbReference type="InterPro" id="IPR020058">
    <property type="entry name" value="Glu/Gln-tRNA-synth_Ib_cat-dom"/>
</dbReference>
<proteinExistence type="inferred from homology"/>
<dbReference type="Gene3D" id="3.40.50.620">
    <property type="entry name" value="HUPs"/>
    <property type="match status" value="2"/>
</dbReference>
<dbReference type="InterPro" id="IPR049940">
    <property type="entry name" value="GluQ/Sye"/>
</dbReference>
<dbReference type="NCBIfam" id="TIGR00464">
    <property type="entry name" value="gltX_bact"/>
    <property type="match status" value="1"/>
</dbReference>
<comment type="similarity">
    <text evidence="1 7">Belongs to the class-I aminoacyl-tRNA synthetase family. Glutamate--tRNA ligase type 1 subfamily.</text>
</comment>
<dbReference type="Pfam" id="PF19269">
    <property type="entry name" value="Anticodon_2"/>
    <property type="match status" value="1"/>
</dbReference>
<feature type="short sequence motif" description="'HIGH' region" evidence="7">
    <location>
        <begin position="10"/>
        <end position="20"/>
    </location>
</feature>
<dbReference type="GO" id="GO:0005829">
    <property type="term" value="C:cytosol"/>
    <property type="evidence" value="ECO:0007669"/>
    <property type="project" value="TreeGrafter"/>
</dbReference>
<comment type="subunit">
    <text evidence="7">Monomer.</text>
</comment>
<dbReference type="SUPFAM" id="SSF52374">
    <property type="entry name" value="Nucleotidylyl transferase"/>
    <property type="match status" value="1"/>
</dbReference>
<gene>
    <name evidence="7" type="primary">gltX</name>
    <name evidence="10" type="ORF">COS99_05455</name>
</gene>
<protein>
    <recommendedName>
        <fullName evidence="7">Glutamate--tRNA ligase</fullName>
        <ecNumber evidence="7">6.1.1.17</ecNumber>
    </recommendedName>
    <alternativeName>
        <fullName evidence="7">Glutamyl-tRNA synthetase</fullName>
        <shortName evidence="7">GluRS</shortName>
    </alternativeName>
</protein>
<dbReference type="InterPro" id="IPR045462">
    <property type="entry name" value="aa-tRNA-synth_I_cd-bd"/>
</dbReference>
<feature type="domain" description="Glutamyl/glutaminyl-tRNA synthetase class Ib catalytic" evidence="8">
    <location>
        <begin position="3"/>
        <end position="99"/>
    </location>
</feature>
<evidence type="ECO:0000256" key="6">
    <source>
        <dbReference type="ARBA" id="ARBA00023146"/>
    </source>
</evidence>
<sequence>MAEVRVRFAPSPTGYLHLGSARTALFNWLYARNRGGEFILRIEDTDAVRSKKEYLDEILDSLQWLGLNWDGETYFQSKRFDIYRKYADKLLEEGKAYRDGNAIAFKMPKGECVSFYDMVHDKIEINTDELKDEVLIKSDGTPTYNFACVIDDADLKITHIIRGDDHIPNTPKQFMLYKALGLQPPKFAHMPLILGPDKAKLSKRHGATAVAEYRRMGYLPEALVNYMVLLGWSPGNNRELICGEELIKKFSIKSVGKVQSIFNIDKLNWLNSQYIRNYDPNKLCDIIMPRLVEAGLVKEDFDKTRFKKIIELFKTRFSNAEDFIQKSAYLFREDVAYEEGMREQFLNDKRIQKILKDLAGRFDGIKEKDFISKTIEEATRSFIAEVGIEGKDLIHPLRVAVTGQTVSPPVFDVLEVIGKEKVVKRLSSL</sequence>
<evidence type="ECO:0000259" key="9">
    <source>
        <dbReference type="Pfam" id="PF19269"/>
    </source>
</evidence>
<dbReference type="EMBL" id="PEWV01000058">
    <property type="protein sequence ID" value="PIU41419.1"/>
    <property type="molecule type" value="Genomic_DNA"/>
</dbReference>
<dbReference type="EC" id="6.1.1.17" evidence="7"/>
<dbReference type="Pfam" id="PF00749">
    <property type="entry name" value="tRNA-synt_1c"/>
    <property type="match status" value="2"/>
</dbReference>
<dbReference type="GO" id="GO:0005524">
    <property type="term" value="F:ATP binding"/>
    <property type="evidence" value="ECO:0007669"/>
    <property type="project" value="UniProtKB-UniRule"/>
</dbReference>
<evidence type="ECO:0000313" key="11">
    <source>
        <dbReference type="Proteomes" id="UP000230052"/>
    </source>
</evidence>
<organism evidence="10 11">
    <name type="scientific">Candidatus Aquitaenariimonas noxiae</name>
    <dbReference type="NCBI Taxonomy" id="1974741"/>
    <lineage>
        <taxon>Bacteria</taxon>
        <taxon>Pseudomonadati</taxon>
        <taxon>Candidatus Omnitrophota</taxon>
        <taxon>Candidatus Aquitaenariimonas</taxon>
    </lineage>
</organism>
<dbReference type="SUPFAM" id="SSF48163">
    <property type="entry name" value="An anticodon-binding domain of class I aminoacyl-tRNA synthetases"/>
    <property type="match status" value="1"/>
</dbReference>
<feature type="binding site" evidence="7">
    <location>
        <position position="203"/>
    </location>
    <ligand>
        <name>ATP</name>
        <dbReference type="ChEBI" id="CHEBI:30616"/>
    </ligand>
</feature>
<feature type="short sequence motif" description="'KMSKS' region" evidence="7">
    <location>
        <begin position="200"/>
        <end position="204"/>
    </location>
</feature>
<dbReference type="InterPro" id="IPR004527">
    <property type="entry name" value="Glu-tRNA-ligase_bac/mito"/>
</dbReference>
<comment type="catalytic activity">
    <reaction evidence="7">
        <text>tRNA(Glu) + L-glutamate + ATP = L-glutamyl-tRNA(Glu) + AMP + diphosphate</text>
        <dbReference type="Rhea" id="RHEA:23540"/>
        <dbReference type="Rhea" id="RHEA-COMP:9663"/>
        <dbReference type="Rhea" id="RHEA-COMP:9680"/>
        <dbReference type="ChEBI" id="CHEBI:29985"/>
        <dbReference type="ChEBI" id="CHEBI:30616"/>
        <dbReference type="ChEBI" id="CHEBI:33019"/>
        <dbReference type="ChEBI" id="CHEBI:78442"/>
        <dbReference type="ChEBI" id="CHEBI:78520"/>
        <dbReference type="ChEBI" id="CHEBI:456215"/>
        <dbReference type="EC" id="6.1.1.17"/>
    </reaction>
</comment>
<dbReference type="CDD" id="cd00808">
    <property type="entry name" value="GluRS_core"/>
    <property type="match status" value="1"/>
</dbReference>
<keyword evidence="7" id="KW-0963">Cytoplasm</keyword>
<evidence type="ECO:0000259" key="8">
    <source>
        <dbReference type="Pfam" id="PF00749"/>
    </source>
</evidence>
<name>A0A2J0KUG2_9BACT</name>
<comment type="caution">
    <text evidence="7">Lacks conserved residue(s) required for the propagation of feature annotation.</text>
</comment>
<dbReference type="Proteomes" id="UP000230052">
    <property type="component" value="Unassembled WGS sequence"/>
</dbReference>
<dbReference type="GO" id="GO:0004818">
    <property type="term" value="F:glutamate-tRNA ligase activity"/>
    <property type="evidence" value="ECO:0007669"/>
    <property type="project" value="UniProtKB-UniRule"/>
</dbReference>
<dbReference type="PANTHER" id="PTHR43311:SF2">
    <property type="entry name" value="GLUTAMATE--TRNA LIGASE, MITOCHONDRIAL-RELATED"/>
    <property type="match status" value="1"/>
</dbReference>
<dbReference type="InterPro" id="IPR020751">
    <property type="entry name" value="aa-tRNA-synth_I_codon-bd_sub2"/>
</dbReference>
<dbReference type="HAMAP" id="MF_00022">
    <property type="entry name" value="Glu_tRNA_synth_type1"/>
    <property type="match status" value="1"/>
</dbReference>
<dbReference type="PRINTS" id="PR00987">
    <property type="entry name" value="TRNASYNTHGLU"/>
</dbReference>
<keyword evidence="3 7" id="KW-0547">Nucleotide-binding</keyword>
<feature type="domain" description="Aminoacyl-tRNA synthetase class I anticodon-binding" evidence="9">
    <location>
        <begin position="288"/>
        <end position="427"/>
    </location>
</feature>
<evidence type="ECO:0000256" key="2">
    <source>
        <dbReference type="ARBA" id="ARBA00022598"/>
    </source>
</evidence>
<comment type="caution">
    <text evidence="10">The sequence shown here is derived from an EMBL/GenBank/DDBJ whole genome shotgun (WGS) entry which is preliminary data.</text>
</comment>
<keyword evidence="4 7" id="KW-0067">ATP-binding</keyword>
<comment type="function">
    <text evidence="7">Catalyzes the attachment of glutamate to tRNA(Glu) in a two-step reaction: glutamate is first activated by ATP to form Glu-AMP and then transferred to the acceptor end of tRNA(Glu).</text>
</comment>
<keyword evidence="5 7" id="KW-0648">Protein biosynthesis</keyword>
<dbReference type="GO" id="GO:0008270">
    <property type="term" value="F:zinc ion binding"/>
    <property type="evidence" value="ECO:0007669"/>
    <property type="project" value="InterPro"/>
</dbReference>
<comment type="subcellular location">
    <subcellularLocation>
        <location evidence="7">Cytoplasm</location>
    </subcellularLocation>
</comment>
<reference evidence="10 11" key="1">
    <citation type="submission" date="2017-09" db="EMBL/GenBank/DDBJ databases">
        <title>Depth-based differentiation of microbial function through sediment-hosted aquifers and enrichment of novel symbionts in the deep terrestrial subsurface.</title>
        <authorList>
            <person name="Probst A.J."/>
            <person name="Ladd B."/>
            <person name="Jarett J.K."/>
            <person name="Geller-Mcgrath D.E."/>
            <person name="Sieber C.M."/>
            <person name="Emerson J.B."/>
            <person name="Anantharaman K."/>
            <person name="Thomas B.C."/>
            <person name="Malmstrom R."/>
            <person name="Stieglmeier M."/>
            <person name="Klingl A."/>
            <person name="Woyke T."/>
            <person name="Ryan C.M."/>
            <person name="Banfield J.F."/>
        </authorList>
    </citation>
    <scope>NUCLEOTIDE SEQUENCE [LARGE SCALE GENOMIC DNA]</scope>
    <source>
        <strain evidence="10">CG07_land_8_20_14_0_80_42_15</strain>
    </source>
</reference>
<evidence type="ECO:0000256" key="4">
    <source>
        <dbReference type="ARBA" id="ARBA00022840"/>
    </source>
</evidence>
<dbReference type="GO" id="GO:0000049">
    <property type="term" value="F:tRNA binding"/>
    <property type="evidence" value="ECO:0007669"/>
    <property type="project" value="InterPro"/>
</dbReference>
<dbReference type="InterPro" id="IPR033910">
    <property type="entry name" value="GluRS_core"/>
</dbReference>
<evidence type="ECO:0000256" key="7">
    <source>
        <dbReference type="HAMAP-Rule" id="MF_00022"/>
    </source>
</evidence>
<dbReference type="GO" id="GO:0006424">
    <property type="term" value="P:glutamyl-tRNA aminoacylation"/>
    <property type="evidence" value="ECO:0007669"/>
    <property type="project" value="UniProtKB-UniRule"/>
</dbReference>
<dbReference type="PANTHER" id="PTHR43311">
    <property type="entry name" value="GLUTAMATE--TRNA LIGASE"/>
    <property type="match status" value="1"/>
</dbReference>
<evidence type="ECO:0000256" key="3">
    <source>
        <dbReference type="ARBA" id="ARBA00022741"/>
    </source>
</evidence>